<reference evidence="1" key="1">
    <citation type="submission" date="2020-11" db="EMBL/GenBank/DDBJ databases">
        <authorList>
            <person name="Koelle M."/>
            <person name="Horta M.A.C."/>
            <person name="Nowrousian M."/>
            <person name="Ohm R.A."/>
            <person name="Benz P."/>
            <person name="Pilgard A."/>
        </authorList>
    </citation>
    <scope>NUCLEOTIDE SEQUENCE</scope>
    <source>
        <strain evidence="1">FPRL280</strain>
    </source>
</reference>
<dbReference type="Proteomes" id="UP000639403">
    <property type="component" value="Unassembled WGS sequence"/>
</dbReference>
<reference evidence="1" key="2">
    <citation type="journal article" name="Front. Microbiol.">
        <title>Degradative Capacity of Two Strains of Rhodonia placenta: From Phenotype to Genotype.</title>
        <authorList>
            <person name="Kolle M."/>
            <person name="Horta M.A.C."/>
            <person name="Nowrousian M."/>
            <person name="Ohm R.A."/>
            <person name="Benz J.P."/>
            <person name="Pilgard A."/>
        </authorList>
    </citation>
    <scope>NUCLEOTIDE SEQUENCE</scope>
    <source>
        <strain evidence="1">FPRL280</strain>
    </source>
</reference>
<evidence type="ECO:0000313" key="1">
    <source>
        <dbReference type="EMBL" id="KAF9807490.1"/>
    </source>
</evidence>
<accession>A0A8H7NWX3</accession>
<dbReference type="AlphaFoldDB" id="A0A8H7NWX3"/>
<name>A0A8H7NWX3_9APHY</name>
<organism evidence="1 2">
    <name type="scientific">Rhodonia placenta</name>
    <dbReference type="NCBI Taxonomy" id="104341"/>
    <lineage>
        <taxon>Eukaryota</taxon>
        <taxon>Fungi</taxon>
        <taxon>Dikarya</taxon>
        <taxon>Basidiomycota</taxon>
        <taxon>Agaricomycotina</taxon>
        <taxon>Agaricomycetes</taxon>
        <taxon>Polyporales</taxon>
        <taxon>Adustoporiaceae</taxon>
        <taxon>Rhodonia</taxon>
    </lineage>
</organism>
<comment type="caution">
    <text evidence="1">The sequence shown here is derived from an EMBL/GenBank/DDBJ whole genome shotgun (WGS) entry which is preliminary data.</text>
</comment>
<sequence>MCIRDCQRWVSCVGAFAVRARATSLRGWGWVSPGGSRAHARMGPTGAHRLADIDDARPAPACSACGPLRHRRSVAVDPSTGRLCIDSPGRAVARTYSRFATGPRTGRAGAARGRQPHARAVRVESRGWCWTGLSETTHTCARANTALAQRAFSLGNGMLAAGVDVRPRLYPHAPRTGREDAGAWLVVP</sequence>
<gene>
    <name evidence="1" type="ORF">IEO21_08186</name>
</gene>
<evidence type="ECO:0000313" key="2">
    <source>
        <dbReference type="Proteomes" id="UP000639403"/>
    </source>
</evidence>
<dbReference type="EMBL" id="JADOXO010000272">
    <property type="protein sequence ID" value="KAF9807490.1"/>
    <property type="molecule type" value="Genomic_DNA"/>
</dbReference>
<proteinExistence type="predicted"/>
<protein>
    <submittedName>
        <fullName evidence="1">Uncharacterized protein</fullName>
    </submittedName>
</protein>